<reference evidence="2 3" key="1">
    <citation type="submission" date="2020-08" db="EMBL/GenBank/DDBJ databases">
        <title>Bridging the membrane lipid divide: bacteria of the FCB group superphylum have the potential to synthesize archaeal ether lipids.</title>
        <authorList>
            <person name="Villanueva L."/>
            <person name="Von Meijenfeldt F.A.B."/>
            <person name="Westbye A.B."/>
            <person name="Yadav S."/>
            <person name="Hopmans E.C."/>
            <person name="Dutilh B.E."/>
            <person name="Sinninghe Damste J.S."/>
        </authorList>
    </citation>
    <scope>NUCLEOTIDE SEQUENCE [LARGE SCALE GENOMIC DNA]</scope>
    <source>
        <strain evidence="2">NIOZ-UU17</strain>
    </source>
</reference>
<keyword evidence="1" id="KW-0472">Membrane</keyword>
<comment type="caution">
    <text evidence="2">The sequence shown here is derived from an EMBL/GenBank/DDBJ whole genome shotgun (WGS) entry which is preliminary data.</text>
</comment>
<dbReference type="AlphaFoldDB" id="A0A8J6P2T7"/>
<evidence type="ECO:0000313" key="2">
    <source>
        <dbReference type="EMBL" id="MBC8432416.1"/>
    </source>
</evidence>
<name>A0A8J6P2T7_9BACT</name>
<evidence type="ECO:0008006" key="4">
    <source>
        <dbReference type="Google" id="ProtNLM"/>
    </source>
</evidence>
<evidence type="ECO:0000313" key="3">
    <source>
        <dbReference type="Proteomes" id="UP000605201"/>
    </source>
</evidence>
<feature type="transmembrane region" description="Helical" evidence="1">
    <location>
        <begin position="218"/>
        <end position="243"/>
    </location>
</feature>
<dbReference type="InterPro" id="IPR036280">
    <property type="entry name" value="Multihaem_cyt_sf"/>
</dbReference>
<accession>A0A8J6P2T7</accession>
<evidence type="ECO:0000256" key="1">
    <source>
        <dbReference type="SAM" id="Phobius"/>
    </source>
</evidence>
<protein>
    <recommendedName>
        <fullName evidence="4">Cytochrome c7-like domain-containing protein</fullName>
    </recommendedName>
</protein>
<gene>
    <name evidence="2" type="ORF">H8D96_10905</name>
</gene>
<feature type="transmembrane region" description="Helical" evidence="1">
    <location>
        <begin position="12"/>
        <end position="31"/>
    </location>
</feature>
<sequence length="282" mass="32332">MKKAFIKKSRTVYFVFGIGLLIGLAVLVMYLPDPGRSQEEVVSPYITRLRERVRTGYQEGYEVKPRMSVGYDLMKGGYYEGNEVRPIKRTRDEFKAPGVLRDLFPVSSTGAEVRIRSHLPDAHAGIKFYQQSTCTECHSRQARSFHTDRAGINCRQCHGAEPIPAIKHYYSPMNPIRRHAYVCATCHEGANDLFAQYIIHEPAPGALTTKESFPVFFYANWFMVLLLLGTMAFFIPHSLMMFLQELAMKKGKTGIDILFPLIPRRFKATLRKRFPKKETPEK</sequence>
<proteinExistence type="predicted"/>
<dbReference type="SUPFAM" id="SSF48695">
    <property type="entry name" value="Multiheme cytochromes"/>
    <property type="match status" value="1"/>
</dbReference>
<organism evidence="2 3">
    <name type="scientific">Candidatus Desulfatibia vada</name>
    <dbReference type="NCBI Taxonomy" id="2841696"/>
    <lineage>
        <taxon>Bacteria</taxon>
        <taxon>Pseudomonadati</taxon>
        <taxon>Thermodesulfobacteriota</taxon>
        <taxon>Desulfobacteria</taxon>
        <taxon>Desulfobacterales</taxon>
        <taxon>Desulfobacterales incertae sedis</taxon>
        <taxon>Candidatus Desulfatibia</taxon>
    </lineage>
</organism>
<keyword evidence="1" id="KW-0812">Transmembrane</keyword>
<dbReference type="EMBL" id="JACNIG010000221">
    <property type="protein sequence ID" value="MBC8432416.1"/>
    <property type="molecule type" value="Genomic_DNA"/>
</dbReference>
<dbReference type="Proteomes" id="UP000605201">
    <property type="component" value="Unassembled WGS sequence"/>
</dbReference>
<dbReference type="Gene3D" id="1.10.1130.10">
    <property type="entry name" value="Flavocytochrome C3, Chain A"/>
    <property type="match status" value="1"/>
</dbReference>
<keyword evidence="1" id="KW-1133">Transmembrane helix</keyword>